<evidence type="ECO:0000313" key="5">
    <source>
        <dbReference type="EMBL" id="MRN56375.1"/>
    </source>
</evidence>
<dbReference type="GO" id="GO:0016887">
    <property type="term" value="F:ATP hydrolysis activity"/>
    <property type="evidence" value="ECO:0007669"/>
    <property type="project" value="InterPro"/>
</dbReference>
<evidence type="ECO:0000259" key="4">
    <source>
        <dbReference type="PROSITE" id="PS50893"/>
    </source>
</evidence>
<evidence type="ECO:0000256" key="3">
    <source>
        <dbReference type="ARBA" id="ARBA00022840"/>
    </source>
</evidence>
<dbReference type="RefSeq" id="WP_154121859.1">
    <property type="nucleotide sequence ID" value="NZ_WJXB01000013.1"/>
</dbReference>
<feature type="domain" description="ABC transporter" evidence="4">
    <location>
        <begin position="5"/>
        <end position="233"/>
    </location>
</feature>
<evidence type="ECO:0000256" key="2">
    <source>
        <dbReference type="ARBA" id="ARBA00022741"/>
    </source>
</evidence>
<dbReference type="GO" id="GO:0098796">
    <property type="term" value="C:membrane protein complex"/>
    <property type="evidence" value="ECO:0007669"/>
    <property type="project" value="UniProtKB-ARBA"/>
</dbReference>
<dbReference type="GO" id="GO:0005524">
    <property type="term" value="F:ATP binding"/>
    <property type="evidence" value="ECO:0007669"/>
    <property type="project" value="UniProtKB-KW"/>
</dbReference>
<dbReference type="PROSITE" id="PS50893">
    <property type="entry name" value="ABC_TRANSPORTER_2"/>
    <property type="match status" value="1"/>
</dbReference>
<dbReference type="SUPFAM" id="SSF52540">
    <property type="entry name" value="P-loop containing nucleoside triphosphate hydrolases"/>
    <property type="match status" value="1"/>
</dbReference>
<dbReference type="AlphaFoldDB" id="A0A7X2HAF3"/>
<dbReference type="InterPro" id="IPR017911">
    <property type="entry name" value="MacB-like_ATP-bd"/>
</dbReference>
<dbReference type="InterPro" id="IPR017871">
    <property type="entry name" value="ABC_transporter-like_CS"/>
</dbReference>
<dbReference type="SMART" id="SM00382">
    <property type="entry name" value="AAA"/>
    <property type="match status" value="1"/>
</dbReference>
<dbReference type="InterPro" id="IPR003439">
    <property type="entry name" value="ABC_transporter-like_ATP-bd"/>
</dbReference>
<organism evidence="5 6">
    <name type="scientific">Paenibacillus monticola</name>
    <dbReference type="NCBI Taxonomy" id="2666075"/>
    <lineage>
        <taxon>Bacteria</taxon>
        <taxon>Bacillati</taxon>
        <taxon>Bacillota</taxon>
        <taxon>Bacilli</taxon>
        <taxon>Bacillales</taxon>
        <taxon>Paenibacillaceae</taxon>
        <taxon>Paenibacillus</taxon>
    </lineage>
</organism>
<keyword evidence="6" id="KW-1185">Reference proteome</keyword>
<keyword evidence="1" id="KW-0813">Transport</keyword>
<name>A0A7X2HAF3_9BACL</name>
<protein>
    <submittedName>
        <fullName evidence="5">ATP-binding cassette domain-containing protein</fullName>
    </submittedName>
</protein>
<dbReference type="CDD" id="cd03255">
    <property type="entry name" value="ABC_MJ0796_LolCDE_FtsE"/>
    <property type="match status" value="1"/>
</dbReference>
<accession>A0A7X2HAF3</accession>
<dbReference type="GO" id="GO:0022857">
    <property type="term" value="F:transmembrane transporter activity"/>
    <property type="evidence" value="ECO:0007669"/>
    <property type="project" value="UniProtKB-ARBA"/>
</dbReference>
<dbReference type="EMBL" id="WJXB01000013">
    <property type="protein sequence ID" value="MRN56375.1"/>
    <property type="molecule type" value="Genomic_DNA"/>
</dbReference>
<dbReference type="PANTHER" id="PTHR24220:SF86">
    <property type="entry name" value="ABC TRANSPORTER ABCH.1"/>
    <property type="match status" value="1"/>
</dbReference>
<dbReference type="InterPro" id="IPR015854">
    <property type="entry name" value="ABC_transpr_LolD-like"/>
</dbReference>
<dbReference type="Pfam" id="PF00005">
    <property type="entry name" value="ABC_tran"/>
    <property type="match status" value="1"/>
</dbReference>
<dbReference type="FunFam" id="3.40.50.300:FF:000032">
    <property type="entry name" value="Export ABC transporter ATP-binding protein"/>
    <property type="match status" value="1"/>
</dbReference>
<dbReference type="InterPro" id="IPR003593">
    <property type="entry name" value="AAA+_ATPase"/>
</dbReference>
<dbReference type="Proteomes" id="UP000463051">
    <property type="component" value="Unassembled WGS sequence"/>
</dbReference>
<dbReference type="PANTHER" id="PTHR24220">
    <property type="entry name" value="IMPORT ATP-BINDING PROTEIN"/>
    <property type="match status" value="1"/>
</dbReference>
<proteinExistence type="predicted"/>
<sequence length="234" mass="25478">MIDELTAIGVCKSYRTGEVETHALQDITLSFRQREFTAIVGASGSGKSTLLSLLGTLDKPTAGQVKIGGVNVSTLKGNRLADFRFSAIGLVFQHFHLLPTLTSMENVMSPFYGRRTSVNYKARAEELLIQLGLADKARSLPSQLSGGEQQRVAIARALINKPQWLLADEPTGNLDSRNAEAFYELLQQLKTELGCGIIVVTHDLHLAGKADRTIELRDGRVIQERNVTTGGALC</sequence>
<keyword evidence="3 5" id="KW-0067">ATP-binding</keyword>
<dbReference type="PROSITE" id="PS00211">
    <property type="entry name" value="ABC_TRANSPORTER_1"/>
    <property type="match status" value="1"/>
</dbReference>
<evidence type="ECO:0000313" key="6">
    <source>
        <dbReference type="Proteomes" id="UP000463051"/>
    </source>
</evidence>
<dbReference type="GO" id="GO:0005886">
    <property type="term" value="C:plasma membrane"/>
    <property type="evidence" value="ECO:0007669"/>
    <property type="project" value="TreeGrafter"/>
</dbReference>
<reference evidence="5 6" key="1">
    <citation type="submission" date="2019-11" db="EMBL/GenBank/DDBJ databases">
        <title>Paenibacillus monticola sp. nov., a novel PGPR strain isolated from mountain sample in China.</title>
        <authorList>
            <person name="Zhao Q."/>
            <person name="Li H.-P."/>
            <person name="Zhang J.-L."/>
        </authorList>
    </citation>
    <scope>NUCLEOTIDE SEQUENCE [LARGE SCALE GENOMIC DNA]</scope>
    <source>
        <strain evidence="5 6">LC-T2</strain>
    </source>
</reference>
<dbReference type="InterPro" id="IPR027417">
    <property type="entry name" value="P-loop_NTPase"/>
</dbReference>
<gene>
    <name evidence="5" type="ORF">GJB61_25705</name>
</gene>
<keyword evidence="2" id="KW-0547">Nucleotide-binding</keyword>
<dbReference type="Gene3D" id="3.40.50.300">
    <property type="entry name" value="P-loop containing nucleotide triphosphate hydrolases"/>
    <property type="match status" value="1"/>
</dbReference>
<comment type="caution">
    <text evidence="5">The sequence shown here is derived from an EMBL/GenBank/DDBJ whole genome shotgun (WGS) entry which is preliminary data.</text>
</comment>
<evidence type="ECO:0000256" key="1">
    <source>
        <dbReference type="ARBA" id="ARBA00022448"/>
    </source>
</evidence>